<evidence type="ECO:0000313" key="1">
    <source>
        <dbReference type="EMBL" id="CAK9319096.1"/>
    </source>
</evidence>
<dbReference type="Proteomes" id="UP001642487">
    <property type="component" value="Chromosome 3"/>
</dbReference>
<name>A0ABP0YFF0_9ROSI</name>
<keyword evidence="2" id="KW-1185">Reference proteome</keyword>
<dbReference type="EMBL" id="OZ021737">
    <property type="protein sequence ID" value="CAK9319096.1"/>
    <property type="molecule type" value="Genomic_DNA"/>
</dbReference>
<reference evidence="1 2" key="1">
    <citation type="submission" date="2024-03" db="EMBL/GenBank/DDBJ databases">
        <authorList>
            <person name="Gkanogiannis A."/>
            <person name="Becerra Lopez-Lavalle L."/>
        </authorList>
    </citation>
    <scope>NUCLEOTIDE SEQUENCE [LARGE SCALE GENOMIC DNA]</scope>
</reference>
<evidence type="ECO:0000313" key="2">
    <source>
        <dbReference type="Proteomes" id="UP001642487"/>
    </source>
</evidence>
<proteinExistence type="predicted"/>
<gene>
    <name evidence="1" type="ORF">CITCOLO1_LOCUS11087</name>
</gene>
<accession>A0ABP0YFF0</accession>
<sequence length="73" mass="8622">MKRQDENVQMTSEITRVCNNLAKGTDLTDQKLFSPLWKNDPWPERRRNLQTFNHQLQPTSKKANPVREMLISP</sequence>
<organism evidence="1 2">
    <name type="scientific">Citrullus colocynthis</name>
    <name type="common">colocynth</name>
    <dbReference type="NCBI Taxonomy" id="252529"/>
    <lineage>
        <taxon>Eukaryota</taxon>
        <taxon>Viridiplantae</taxon>
        <taxon>Streptophyta</taxon>
        <taxon>Embryophyta</taxon>
        <taxon>Tracheophyta</taxon>
        <taxon>Spermatophyta</taxon>
        <taxon>Magnoliopsida</taxon>
        <taxon>eudicotyledons</taxon>
        <taxon>Gunneridae</taxon>
        <taxon>Pentapetalae</taxon>
        <taxon>rosids</taxon>
        <taxon>fabids</taxon>
        <taxon>Cucurbitales</taxon>
        <taxon>Cucurbitaceae</taxon>
        <taxon>Benincaseae</taxon>
        <taxon>Citrullus</taxon>
    </lineage>
</organism>
<protein>
    <submittedName>
        <fullName evidence="1">Uncharacterized protein</fullName>
    </submittedName>
</protein>